<dbReference type="InterPro" id="IPR008906">
    <property type="entry name" value="HATC_C_dom"/>
</dbReference>
<evidence type="ECO:0000259" key="1">
    <source>
        <dbReference type="SMART" id="SM00597"/>
    </source>
</evidence>
<gene>
    <name evidence="2" type="ORF">FWK35_00035030</name>
</gene>
<dbReference type="Proteomes" id="UP000478052">
    <property type="component" value="Unassembled WGS sequence"/>
</dbReference>
<keyword evidence="3" id="KW-1185">Reference proteome</keyword>
<proteinExistence type="predicted"/>
<feature type="non-terminal residue" evidence="2">
    <location>
        <position position="735"/>
    </location>
</feature>
<dbReference type="PANTHER" id="PTHR45749">
    <property type="match status" value="1"/>
</dbReference>
<feature type="domain" description="TTF-type" evidence="1">
    <location>
        <begin position="156"/>
        <end position="240"/>
    </location>
</feature>
<accession>A0A6G0VWT5</accession>
<organism evidence="2 3">
    <name type="scientific">Aphis craccivora</name>
    <name type="common">Cowpea aphid</name>
    <dbReference type="NCBI Taxonomy" id="307492"/>
    <lineage>
        <taxon>Eukaryota</taxon>
        <taxon>Metazoa</taxon>
        <taxon>Ecdysozoa</taxon>
        <taxon>Arthropoda</taxon>
        <taxon>Hexapoda</taxon>
        <taxon>Insecta</taxon>
        <taxon>Pterygota</taxon>
        <taxon>Neoptera</taxon>
        <taxon>Paraneoptera</taxon>
        <taxon>Hemiptera</taxon>
        <taxon>Sternorrhyncha</taxon>
        <taxon>Aphidomorpha</taxon>
        <taxon>Aphidoidea</taxon>
        <taxon>Aphididae</taxon>
        <taxon>Aphidini</taxon>
        <taxon>Aphis</taxon>
        <taxon>Aphis</taxon>
    </lineage>
</organism>
<comment type="caution">
    <text evidence="2">The sequence shown here is derived from an EMBL/GenBank/DDBJ whole genome shotgun (WGS) entry which is preliminary data.</text>
</comment>
<dbReference type="SUPFAM" id="SSF53098">
    <property type="entry name" value="Ribonuclease H-like"/>
    <property type="match status" value="1"/>
</dbReference>
<dbReference type="PANTHER" id="PTHR45749:SF23">
    <property type="entry name" value="ZINC FINGER MYM-TYPE PROTEIN 1-LIKE"/>
    <property type="match status" value="1"/>
</dbReference>
<dbReference type="InterPro" id="IPR012337">
    <property type="entry name" value="RNaseH-like_sf"/>
</dbReference>
<dbReference type="AlphaFoldDB" id="A0A6G0VWT5"/>
<dbReference type="Pfam" id="PF05699">
    <property type="entry name" value="Dimer_Tnp_hAT"/>
    <property type="match status" value="1"/>
</dbReference>
<sequence length="735" mass="84790">MSAKRIKLSGSEYRKKAIEKNKKYKDVIEQCQKLDGFFKKTSPLNVEIENVNTQTIINVDESVDNCIVQSCDKTDSLLENVENNCLKDNSNNYDKLLFESSVTIPSSDPAEWNLTSPEIINYLLKNPPFENRDHIDFKNTKRLYGKQLRKLPSNIFERRLLNGECKNRSWLLYSKSKNALFCFQCLIFATKKQVFSDPSVGFTNWQKCHHLVAEHEKSLSHSTCVRKWFLRTTKNTEVIDNALQEQVNNEINYWKNVLHRVVSTIQFLSERGLAFRGENENFNSKHNGNYLGCLELISKFDPFLGNHISNHGNKGRGNVSYLSSTICDEFISLMSKTVIDNIVIQIKKSKYFSIIVDSTPDNTKARIKRISKQALFVPCAAHSLNLVGSNAAEATSEGTRSTSRWELLEKYLNKIEGSLSIKNLCKTRWSSRYDVCKSLNIGYKEIINVLEVIYSDKNQRPAVCHEAKSIYKKMSTLEFSFMLCMWYPILKRFEATSKALQLENIDLSNVISLYISLRDYIEEIRNSFYTFLEEAKSLSGCETFVWESSRKKIRPVLLDDDTNTLDVIFMGSEKMKNETFLIIIDKLIFELNRRMESYNELNNKFGFILNIENESLDNIRKKSSNLVEFYNIDLESDLGEELIQFKSIMTNISVENKKSFIALHKTLITSSLEASFPNIEIILRIICILPSSNASGERSFSVLKRIKNFLRSSLDQEKMSDLSILCIESEIVREI</sequence>
<reference evidence="2 3" key="1">
    <citation type="submission" date="2019-08" db="EMBL/GenBank/DDBJ databases">
        <title>Whole genome of Aphis craccivora.</title>
        <authorList>
            <person name="Voronova N.V."/>
            <person name="Shulinski R.S."/>
            <person name="Bandarenka Y.V."/>
            <person name="Zhorov D.G."/>
            <person name="Warner D."/>
        </authorList>
    </citation>
    <scope>NUCLEOTIDE SEQUENCE [LARGE SCALE GENOMIC DNA]</scope>
    <source>
        <strain evidence="2">180601</strain>
        <tissue evidence="2">Whole Body</tissue>
    </source>
</reference>
<dbReference type="InterPro" id="IPR006580">
    <property type="entry name" value="Znf_TTF"/>
</dbReference>
<protein>
    <submittedName>
        <fullName evidence="2">Zinc finger MYM-type protein 1-like</fullName>
    </submittedName>
</protein>
<evidence type="ECO:0000313" key="3">
    <source>
        <dbReference type="Proteomes" id="UP000478052"/>
    </source>
</evidence>
<name>A0A6G0VWT5_APHCR</name>
<evidence type="ECO:0000313" key="2">
    <source>
        <dbReference type="EMBL" id="KAF0709873.1"/>
    </source>
</evidence>
<dbReference type="SMART" id="SM00597">
    <property type="entry name" value="ZnF_TTF"/>
    <property type="match status" value="1"/>
</dbReference>
<dbReference type="GO" id="GO:0046983">
    <property type="term" value="F:protein dimerization activity"/>
    <property type="evidence" value="ECO:0007669"/>
    <property type="project" value="InterPro"/>
</dbReference>
<dbReference type="OrthoDB" id="6614349at2759"/>
<dbReference type="EMBL" id="VUJU01011808">
    <property type="protein sequence ID" value="KAF0709873.1"/>
    <property type="molecule type" value="Genomic_DNA"/>
</dbReference>